<dbReference type="InterPro" id="IPR010126">
    <property type="entry name" value="Esterase_phb"/>
</dbReference>
<gene>
    <name evidence="3" type="ORF">M0G41_10260</name>
</gene>
<evidence type="ECO:0000256" key="2">
    <source>
        <dbReference type="ARBA" id="ARBA00022801"/>
    </source>
</evidence>
<dbReference type="Pfam" id="PF10503">
    <property type="entry name" value="Esterase_PHB"/>
    <property type="match status" value="1"/>
</dbReference>
<evidence type="ECO:0000313" key="4">
    <source>
        <dbReference type="Proteomes" id="UP001431449"/>
    </source>
</evidence>
<evidence type="ECO:0000256" key="1">
    <source>
        <dbReference type="ARBA" id="ARBA00022729"/>
    </source>
</evidence>
<accession>A0ABT0GHP4</accession>
<sequence>MPGLLLSLLLAGCAGEPPPALPRLNIDASRVSVSGMSSGAYMAQQFHLAHAEQVQGAALLAGGPYGCARGDLQIALGGCMAPPEEALPDVAALADTVRSRAAAGALAPVEALAGDRVFVWHGRDDDTVSAPVTRAAAALHRSLHEGTVVIEDFDDPVAHVLPTAGQGGDCSLAESPFIAACGIDLAGKVVRALHPDVPEAPDEASGELRLFDAAVLAAGDPPGADVGYLYVPAECAAGAACGLHIAFHGCQQDAAGIGDTFAAGAGFNRWADAAKLVVLYPQARASYVPLNPKACWDWWGYSGADYDTRQGAQIRWVARMVTALGLPLGEDLR</sequence>
<dbReference type="EMBL" id="JALNMH010000008">
    <property type="protein sequence ID" value="MCK7594055.1"/>
    <property type="molecule type" value="Genomic_DNA"/>
</dbReference>
<keyword evidence="2" id="KW-0378">Hydrolase</keyword>
<dbReference type="SUPFAM" id="SSF53474">
    <property type="entry name" value="alpha/beta-Hydrolases"/>
    <property type="match status" value="1"/>
</dbReference>
<evidence type="ECO:0000313" key="3">
    <source>
        <dbReference type="EMBL" id="MCK7594055.1"/>
    </source>
</evidence>
<dbReference type="InterPro" id="IPR029058">
    <property type="entry name" value="AB_hydrolase_fold"/>
</dbReference>
<keyword evidence="1" id="KW-0732">Signal</keyword>
<protein>
    <submittedName>
        <fullName evidence="3">PHB depolymerase family esterase</fullName>
    </submittedName>
</protein>
<dbReference type="PANTHER" id="PTHR42972">
    <property type="entry name" value="TOL-PAL SYSTEM PROTEIN TOLB"/>
    <property type="match status" value="1"/>
</dbReference>
<dbReference type="PANTHER" id="PTHR42972:SF8">
    <property type="entry name" value="POLYHYDROXYBUTYRATE DEPOLYMERASE"/>
    <property type="match status" value="1"/>
</dbReference>
<organism evidence="3 4">
    <name type="scientific">Pseudomarimonas salicorniae</name>
    <dbReference type="NCBI Taxonomy" id="2933270"/>
    <lineage>
        <taxon>Bacteria</taxon>
        <taxon>Pseudomonadati</taxon>
        <taxon>Pseudomonadota</taxon>
        <taxon>Gammaproteobacteria</taxon>
        <taxon>Lysobacterales</taxon>
        <taxon>Lysobacteraceae</taxon>
        <taxon>Pseudomarimonas</taxon>
    </lineage>
</organism>
<keyword evidence="4" id="KW-1185">Reference proteome</keyword>
<name>A0ABT0GHP4_9GAMM</name>
<comment type="caution">
    <text evidence="3">The sequence shown here is derived from an EMBL/GenBank/DDBJ whole genome shotgun (WGS) entry which is preliminary data.</text>
</comment>
<dbReference type="Gene3D" id="3.40.50.1820">
    <property type="entry name" value="alpha/beta hydrolase"/>
    <property type="match status" value="2"/>
</dbReference>
<reference evidence="3" key="1">
    <citation type="submission" date="2022-04" db="EMBL/GenBank/DDBJ databases">
        <title>Lysobacter sp. CAU 1642 isolated from sea sand.</title>
        <authorList>
            <person name="Kim W."/>
        </authorList>
    </citation>
    <scope>NUCLEOTIDE SEQUENCE</scope>
    <source>
        <strain evidence="3">CAU 1642</strain>
    </source>
</reference>
<dbReference type="RefSeq" id="WP_248208988.1">
    <property type="nucleotide sequence ID" value="NZ_JALNMH010000008.1"/>
</dbReference>
<dbReference type="Proteomes" id="UP001431449">
    <property type="component" value="Unassembled WGS sequence"/>
</dbReference>
<proteinExistence type="predicted"/>